<evidence type="ECO:0000256" key="2">
    <source>
        <dbReference type="ARBA" id="ARBA00022729"/>
    </source>
</evidence>
<dbReference type="AlphaFoldDB" id="A0A3L0VZZ1"/>
<feature type="chain" id="PRO_5018249310" evidence="3">
    <location>
        <begin position="22"/>
        <end position="219"/>
    </location>
</feature>
<proteinExistence type="inferred from homology"/>
<dbReference type="EMBL" id="RNRV01000025">
    <property type="protein sequence ID" value="MHO05536.1"/>
    <property type="molecule type" value="Genomic_DNA"/>
</dbReference>
<dbReference type="InterPro" id="IPR018635">
    <property type="entry name" value="UPF0319"/>
</dbReference>
<dbReference type="PANTHER" id="PTHR38108">
    <property type="entry name" value="UPF0319 PROTEIN YCCT"/>
    <property type="match status" value="1"/>
</dbReference>
<organism evidence="4">
    <name type="scientific">Escherichia coli</name>
    <dbReference type="NCBI Taxonomy" id="562"/>
    <lineage>
        <taxon>Bacteria</taxon>
        <taxon>Pseudomonadati</taxon>
        <taxon>Pseudomonadota</taxon>
        <taxon>Gammaproteobacteria</taxon>
        <taxon>Enterobacterales</taxon>
        <taxon>Enterobacteriaceae</taxon>
        <taxon>Escherichia</taxon>
    </lineage>
</organism>
<comment type="caution">
    <text evidence="4">The sequence shown here is derived from an EMBL/GenBank/DDBJ whole genome shotgun (WGS) entry which is preliminary data.</text>
</comment>
<reference evidence="4" key="1">
    <citation type="submission" date="2018-10" db="EMBL/GenBank/DDBJ databases">
        <authorList>
            <consortium name="NARMS: The National Antimicrobial Resistance Monitoring System"/>
        </authorList>
    </citation>
    <scope>NUCLEOTIDE SEQUENCE [LARGE SCALE GENOMIC DNA]</scope>
    <source>
        <strain evidence="4">CVM N17EC0388</strain>
    </source>
</reference>
<evidence type="ECO:0000256" key="1">
    <source>
        <dbReference type="ARBA" id="ARBA00008490"/>
    </source>
</evidence>
<comment type="similarity">
    <text evidence="1">Belongs to the UPF0319 family.</text>
</comment>
<gene>
    <name evidence="4" type="ORF">D9F05_14310</name>
</gene>
<keyword evidence="2 3" id="KW-0732">Signal</keyword>
<evidence type="ECO:0000313" key="4">
    <source>
        <dbReference type="EMBL" id="MHO05536.1"/>
    </source>
</evidence>
<dbReference type="Pfam" id="PF09829">
    <property type="entry name" value="DUF2057"/>
    <property type="match status" value="1"/>
</dbReference>
<protein>
    <submittedName>
        <fullName evidence="4">DUF2057 domain-containing protein</fullName>
    </submittedName>
</protein>
<sequence>MKLTVLVPALAGLLWAGSALADAQLEVTNPYVVQLIDGQPINPKLLDKSNTFPIKAGDHQLVVAFEGNYSSRSEIKLVTAEPLVINFTAADNQKLVLDYKKPRNESEAKQFLKDQKVVLKDKNSGQIVASEQFVMPKVEGFQLTRDYQQELLGMGKAFNQPTTVAVSTAAVMAAASAPVQVAPSKAHSNPEALTQLQSWYNKADAETRKAFQIWVIQQQ</sequence>
<name>A0A3L0VZZ1_ECOLX</name>
<feature type="signal peptide" evidence="3">
    <location>
        <begin position="1"/>
        <end position="21"/>
    </location>
</feature>
<dbReference type="PANTHER" id="PTHR38108:SF1">
    <property type="entry name" value="UPF0319 PROTEIN YCCT"/>
    <property type="match status" value="1"/>
</dbReference>
<evidence type="ECO:0000256" key="3">
    <source>
        <dbReference type="SAM" id="SignalP"/>
    </source>
</evidence>
<accession>A0A3L0VZZ1</accession>